<dbReference type="InterPro" id="IPR003797">
    <property type="entry name" value="DegV"/>
</dbReference>
<dbReference type="NCBIfam" id="TIGR00762">
    <property type="entry name" value="DegV"/>
    <property type="match status" value="1"/>
</dbReference>
<evidence type="ECO:0000313" key="3">
    <source>
        <dbReference type="Proteomes" id="UP000032737"/>
    </source>
</evidence>
<evidence type="ECO:0000256" key="1">
    <source>
        <dbReference type="ARBA" id="ARBA00023121"/>
    </source>
</evidence>
<dbReference type="Gene3D" id="3.30.1180.10">
    <property type="match status" value="1"/>
</dbReference>
<dbReference type="GO" id="GO:0008289">
    <property type="term" value="F:lipid binding"/>
    <property type="evidence" value="ECO:0007669"/>
    <property type="project" value="UniProtKB-KW"/>
</dbReference>
<organism evidence="2 3">
    <name type="scientific">Acholeplasma brassicae</name>
    <dbReference type="NCBI Taxonomy" id="61635"/>
    <lineage>
        <taxon>Bacteria</taxon>
        <taxon>Bacillati</taxon>
        <taxon>Mycoplasmatota</taxon>
        <taxon>Mollicutes</taxon>
        <taxon>Acholeplasmatales</taxon>
        <taxon>Acholeplasmataceae</taxon>
        <taxon>Acholeplasma</taxon>
    </lineage>
</organism>
<dbReference type="RefSeq" id="WP_030004798.1">
    <property type="nucleotide sequence ID" value="NC_022549.1"/>
</dbReference>
<dbReference type="EMBL" id="FO681348">
    <property type="protein sequence ID" value="CCV65936.1"/>
    <property type="molecule type" value="Genomic_DNA"/>
</dbReference>
<name>U4KNT8_9MOLU</name>
<keyword evidence="1" id="KW-0446">Lipid-binding</keyword>
<gene>
    <name evidence="2" type="ORF">BN85309150</name>
</gene>
<dbReference type="SUPFAM" id="SSF82549">
    <property type="entry name" value="DAK1/DegV-like"/>
    <property type="match status" value="1"/>
</dbReference>
<protein>
    <submittedName>
        <fullName evidence="2">DegV-family protein</fullName>
    </submittedName>
</protein>
<dbReference type="KEGG" id="abra:BN85309150"/>
<dbReference type="InterPro" id="IPR050270">
    <property type="entry name" value="DegV_domain_contain"/>
</dbReference>
<proteinExistence type="predicted"/>
<accession>U4KNT8</accession>
<dbReference type="Gene3D" id="3.40.50.10170">
    <property type="match status" value="1"/>
</dbReference>
<dbReference type="Pfam" id="PF02645">
    <property type="entry name" value="DegV"/>
    <property type="match status" value="1"/>
</dbReference>
<dbReference type="PANTHER" id="PTHR33434">
    <property type="entry name" value="DEGV DOMAIN-CONTAINING PROTEIN DR_1986-RELATED"/>
    <property type="match status" value="1"/>
</dbReference>
<dbReference type="STRING" id="61635.BN85309150"/>
<reference evidence="2 3" key="1">
    <citation type="journal article" date="2013" name="J. Mol. Microbiol. Biotechnol.">
        <title>Analysis of the Complete Genomes of Acholeplasma brassicae , A. palmae and A. laidlawii and Their Comparison to the Obligate Parasites from ' Candidatus Phytoplasma'.</title>
        <authorList>
            <person name="Kube M."/>
            <person name="Siewert C."/>
            <person name="Migdoll A.M."/>
            <person name="Duduk B."/>
            <person name="Holz S."/>
            <person name="Rabus R."/>
            <person name="Seemuller E."/>
            <person name="Mitrovic J."/>
            <person name="Muller I."/>
            <person name="Buttner C."/>
            <person name="Reinhardt R."/>
        </authorList>
    </citation>
    <scope>NUCLEOTIDE SEQUENCE [LARGE SCALE GENOMIC DNA]</scope>
    <source>
        <strain evidence="3">0502</strain>
    </source>
</reference>
<keyword evidence="3" id="KW-1185">Reference proteome</keyword>
<evidence type="ECO:0000313" key="2">
    <source>
        <dbReference type="EMBL" id="CCV65936.1"/>
    </source>
</evidence>
<dbReference type="PROSITE" id="PS51482">
    <property type="entry name" value="DEGV"/>
    <property type="match status" value="1"/>
</dbReference>
<sequence>MNKIVLVADSTCDLSKEIIEQRNIKIIPLYVTFDENTYRDGVDITTKELYEKVDQTGKLPKTSAISPGDFISFFEPFIEEGNEVIYISIGSKLSGTYNSANLAKDSFDDGKITVIDSKNLSSGIGLLVLKASDMINKGMTPKEIKEAVELLVPKVRSQFAIPTLDYLYKGGRCSTLSMLVGGVLLVKPIIQVKDGAMDVYKKAMGKMTRALDIMLDDYEALKDDIDDTYVMITHSIAEKSSQYMIEEVNRRYQPKQLIETQAGCVISSHCGKGTIGILYLMK</sequence>
<dbReference type="Proteomes" id="UP000032737">
    <property type="component" value="Chromosome"/>
</dbReference>
<dbReference type="HOGENOM" id="CLU_048251_0_1_14"/>
<dbReference type="PANTHER" id="PTHR33434:SF2">
    <property type="entry name" value="FATTY ACID-BINDING PROTEIN TM_1468"/>
    <property type="match status" value="1"/>
</dbReference>
<dbReference type="AlphaFoldDB" id="U4KNT8"/>
<dbReference type="InterPro" id="IPR043168">
    <property type="entry name" value="DegV_C"/>
</dbReference>
<dbReference type="OrthoDB" id="384457at2"/>